<sequence>MTHQLSSMRGFCNNNHDLFFGSHQVEMESKNTTFGWLHHDDNYSQQVVQYSKNSKLARAAQELLCEFCSLAAGESSGHDAKNKKKKKKGLEEEGINIKDASWNDQSFCSSMDFMQLQKIKAKLLAMLEEIDNRYTKYCHQMRNVVMPFEAVAGEDAAKVYCSLASEAMSRHFRCLRDSVAGQLQALKKAAGEDGRVDRKTSVAAGTTLGETPRLKLLDQRMRQHKALRQGLLVSNWFINARVRLWKPMIEEMYMQEMKELQNPNHHSTLEGTMDYCQDPNSDLTIFDQKPAPPRQLIVSDMIRMVDGLDLHSKYSEHSRVGNSAVSLSLGLQQHSGGGVSLSLLPSSSSLSLLVLPHHIVDHEDQQVQFSILDEEEGEKQLPYMNLVGAQLLQDLAR</sequence>
<keyword evidence="3" id="KW-0804">Transcription</keyword>
<evidence type="ECO:0000313" key="7">
    <source>
        <dbReference type="Proteomes" id="UP000734854"/>
    </source>
</evidence>
<evidence type="ECO:0000256" key="2">
    <source>
        <dbReference type="ARBA" id="ARBA00023155"/>
    </source>
</evidence>
<dbReference type="InterPro" id="IPR050224">
    <property type="entry name" value="TALE_homeobox"/>
</dbReference>
<dbReference type="Gene3D" id="1.10.10.60">
    <property type="entry name" value="Homeodomain-like"/>
    <property type="match status" value="1"/>
</dbReference>
<name>A0A8J5C789_ZINOF</name>
<evidence type="ECO:0000259" key="5">
    <source>
        <dbReference type="SMART" id="SM00574"/>
    </source>
</evidence>
<reference evidence="6 7" key="1">
    <citation type="submission" date="2020-08" db="EMBL/GenBank/DDBJ databases">
        <title>Plant Genome Project.</title>
        <authorList>
            <person name="Zhang R.-G."/>
        </authorList>
    </citation>
    <scope>NUCLEOTIDE SEQUENCE [LARGE SCALE GENOMIC DNA]</scope>
    <source>
        <tissue evidence="6">Rhizome</tissue>
    </source>
</reference>
<feature type="domain" description="POX" evidence="5">
    <location>
        <begin position="45"/>
        <end position="181"/>
    </location>
</feature>
<dbReference type="EMBL" id="JACMSC010000020">
    <property type="protein sequence ID" value="KAG6472698.1"/>
    <property type="molecule type" value="Genomic_DNA"/>
</dbReference>
<keyword evidence="7" id="KW-1185">Reference proteome</keyword>
<proteinExistence type="predicted"/>
<evidence type="ECO:0000256" key="3">
    <source>
        <dbReference type="ARBA" id="ARBA00023163"/>
    </source>
</evidence>
<evidence type="ECO:0000256" key="1">
    <source>
        <dbReference type="ARBA" id="ARBA00023125"/>
    </source>
</evidence>
<dbReference type="SMART" id="SM00574">
    <property type="entry name" value="POX"/>
    <property type="match status" value="1"/>
</dbReference>
<dbReference type="InterPro" id="IPR006563">
    <property type="entry name" value="POX_dom"/>
</dbReference>
<gene>
    <name evidence="6" type="ORF">ZIOFF_070175</name>
</gene>
<evidence type="ECO:0000256" key="4">
    <source>
        <dbReference type="ARBA" id="ARBA00023242"/>
    </source>
</evidence>
<dbReference type="PANTHER" id="PTHR11850">
    <property type="entry name" value="HOMEOBOX PROTEIN TRANSCRIPTION FACTORS"/>
    <property type="match status" value="1"/>
</dbReference>
<keyword evidence="2" id="KW-0371">Homeobox</keyword>
<dbReference type="Proteomes" id="UP000734854">
    <property type="component" value="Unassembled WGS sequence"/>
</dbReference>
<dbReference type="Pfam" id="PF07526">
    <property type="entry name" value="POX"/>
    <property type="match status" value="1"/>
</dbReference>
<protein>
    <recommendedName>
        <fullName evidence="5">POX domain-containing protein</fullName>
    </recommendedName>
</protein>
<keyword evidence="1" id="KW-0238">DNA-binding</keyword>
<keyword evidence="4" id="KW-0539">Nucleus</keyword>
<accession>A0A8J5C789</accession>
<organism evidence="6 7">
    <name type="scientific">Zingiber officinale</name>
    <name type="common">Ginger</name>
    <name type="synonym">Amomum zingiber</name>
    <dbReference type="NCBI Taxonomy" id="94328"/>
    <lineage>
        <taxon>Eukaryota</taxon>
        <taxon>Viridiplantae</taxon>
        <taxon>Streptophyta</taxon>
        <taxon>Embryophyta</taxon>
        <taxon>Tracheophyta</taxon>
        <taxon>Spermatophyta</taxon>
        <taxon>Magnoliopsida</taxon>
        <taxon>Liliopsida</taxon>
        <taxon>Zingiberales</taxon>
        <taxon>Zingiberaceae</taxon>
        <taxon>Zingiber</taxon>
    </lineage>
</organism>
<dbReference type="AlphaFoldDB" id="A0A8J5C789"/>
<evidence type="ECO:0000313" key="6">
    <source>
        <dbReference type="EMBL" id="KAG6472698.1"/>
    </source>
</evidence>
<comment type="caution">
    <text evidence="6">The sequence shown here is derived from an EMBL/GenBank/DDBJ whole genome shotgun (WGS) entry which is preliminary data.</text>
</comment>
<dbReference type="GO" id="GO:0003677">
    <property type="term" value="F:DNA binding"/>
    <property type="evidence" value="ECO:0007669"/>
    <property type="project" value="UniProtKB-KW"/>
</dbReference>